<gene>
    <name evidence="2" type="ORF">DJ80_08785</name>
</gene>
<feature type="region of interest" description="Disordered" evidence="1">
    <location>
        <begin position="1530"/>
        <end position="1591"/>
    </location>
</feature>
<proteinExistence type="predicted"/>
<name>A0A256J2L3_HALEZ</name>
<evidence type="ECO:0000313" key="2">
    <source>
        <dbReference type="EMBL" id="OYR63031.1"/>
    </source>
</evidence>
<dbReference type="PANTHER" id="PTHR46043">
    <property type="entry name" value="ARM REPEAT SUPERFAMILY PROTEIN"/>
    <property type="match status" value="1"/>
</dbReference>
<accession>A0A256J2L3</accession>
<reference evidence="2 3" key="1">
    <citation type="journal article" date="2014" name="Front. Microbiol.">
        <title>Population and genomic analysis of the genus Halorubrum.</title>
        <authorList>
            <person name="Fullmer M.S."/>
            <person name="Soucy S.M."/>
            <person name="Swithers K.S."/>
            <person name="Makkay A.M."/>
            <person name="Wheeler R."/>
            <person name="Ventosa A."/>
            <person name="Gogarten J.P."/>
            <person name="Papke R.T."/>
        </authorList>
    </citation>
    <scope>NUCLEOTIDE SEQUENCE [LARGE SCALE GENOMIC DNA]</scope>
    <source>
        <strain evidence="2 3">Ga36</strain>
    </source>
</reference>
<evidence type="ECO:0000313" key="3">
    <source>
        <dbReference type="Proteomes" id="UP000215731"/>
    </source>
</evidence>
<sequence>MDGNALADDICTVLTEERDRRGFGSAEYTVGKPQLNKQIEANLVKLLADLGVEMSDVLEDRFDMITRTLRSSDAGLQKQGVRAISALVKGEVELTPEAIDECQRVLASGADEIQPAILNVLARVAEQDSDLVIDTFDDVHDLLVNSPSKRVVQQALNVLRPLSNDHPEVVLDCLSVLNRELDTNSQRRPLALFVLQNLASEYPEQVAKAISQSRIRRLAFERTDPRTIGSALLLIDHIGEYAELQFTQDQKDRLIEYLTSDEKAIFKGAKSVVLSGVGDDPYLLNQLISLTESEETTKQARATETLATIANVYPNDLRSSIDDTRITELISEGNEEVCKHVFAFLHFLVELDEDNIPANIMDSIEYYLVKNEEIPGMFFSLLVNIIEAQPNRVLSSDVPGMLPDLFEKGDVTTQRGSLRMVYELLNSAPEDAENPFEVSKIRDLLSADEETIRDAAAQLFGATVATDQSYREEVFGNVGDYPQIDLILTHAVLVDEDLIDSVISLLSEQVDQSRIIGLRALNRICTHSESSVSLSDLDCLEAIIDCFESDQGVEAVSLLAASVNEDPEQLSQTGITSEFVDRITANPSEDMLANIAKAMNAFAKIEDANLVATEGYEELIDVITDANTDTEGGTSALNSAALDDPNVRRDLQERLTGPDTEQANLSISILGNLIDEQPESALEIDLMTSLSEVITERHGDIGEYAGRLLLYLADEDLSALDDPAVYEPIIDHLTQVPADTREMCLRLLLRIAEENPEELTGSGLDQRLLSLLSEESVSVPGLLLLRELIQSVPTHWMREQYLAKIARTIDHDKVDIRTISARLIATYAKEVPEETLEYVSVGDLVKVALHTRSDEQNLDNLSYAISELVRNDPARVYEEETFDDLVTFLYQCPPGSVKQVSRTVQSLIIENEDAAASTLEYYTQNCADAAVEVESFSTQTGSPESRQDTIDKLLSLLEPENASVQSVVTLSLCHTLRVNDHSIGLLKPAMTDTEGRLQLSLVDAVGYVTESNPEATIGLEGALEGIFISEANEKVRSSCLETLRVLAVNNPNVIHDAGIHQTVLDQLSGDVSEQLRRVALLLVQQIALDYPESFDGFDLTTTLLELVDEIDAEDNQQTETLASIITPVALVDSGALTPIIDDPLGERSPPSLGVLLAHVISVDDSILEQLLSRFSSVPRRGKVVIDLALVKLARESPRTVTRKDIVETLRDQIADLEADVEHDDQESARDQQTAVVAINALCGIGQYDPSQLEGPVVQELIKALSLIETSVAEVAQTLQAVSRHQPGLLADETTVDTLVESAATLNDEAGRNLVATLGNLATSDRNIREYIVTQVLDADGPRREVLVAAIGSGSVKLEAVMARLFDHLSEADCEVTEKVEILTTASRYSAAEDPADPAEESVVTLATRALKSGRQVARESGILLLHAIATEAPELVATEETVQPLIDGQPEEDLALRESAIQILLKVAEESPQLVASLVSKDQLISILDADYGNASDAVGQLLLLILPYSPQTQEFVKESISTCQSEFDDETDLDYGMDDSSDPATEAQSTLATAENDSNPQTEPAQDRLHDSPNKTDKSDQNNGQEALEHDETIVSGIVSLLAEDPEIVNRFSLLLLSDDEQLRESTAKILLRSTTSDPEVVGDALAPETVEQLLDGETFAQETTLKMWRLLSVRTDWGLSTVATADQLLKLLDSSDDQIQRVAGTILQTYAEESQYVRRSVASLIETGTDNQKNESITVLYRLRNSDQISLDLDELGIAETLTRLLENDTNREWDDAGILLAEFAQTHEPTQEWVTEKLTSGEGPVLDHACGIAQNLAQDHPEVAFDLGYHELLLDILAQDDLPANASEVALTSLSSFVSKRPESFVDRETVGIFEDLLNDQSEDIITHALLSLARVSDGSPSQASERIDHAHVASLLTRDDSITHGEQVATPLLAILKMECDQRDASPIEPDQFDALIELLKIDIEVVQKRTAMLIKEIAVRDEEFIRAVNGFESIRELFGRDSVNEPTLGAIFANATEQNHSYADEVIPLVLADDPEVRQHGFGVLKAVTDVFKPDISDVQVLKEILAGFDADSEEVHAYTNAILRRIFGDKPERGLQEELIAALIDRLDADTPVEQKFAIDTLQLLYVEDNAQIAVSVAVQDLVPLLALEDDRAPIRRSARTLLSELMARQEPDEDEIVALFEEESIPTARFGSAVVNAAIQNPSLLSAVTSMFNTDAEEDEVNLVHHGIGILQSVAKREPEPVFELFSLEQIISHVDLDESEDKVHTASLLDSLLQQDPDHYQKLTDLYGANDDPLNLAIEKAVKKAAQSSKQVRDALISDLHEGSSADQLLLSLEVLPEVTILNSNPKLPDIDDVGGQNAPIPLDRNHLDAVIALMTHDEVGVRELAERYLTVLLSTHRNEIDLEFALPVAREIFVSDTNEQHDAAFFIARNYASNNPSKTFDNELVEFLLGNYDQLSEEATWEATSCIKVLTREAPAEAFTRDLVKKSLQLLDDGGKHAINAWSMINKQSIQEDFSIYADPELISDIFEAFESENEAAAAVAYQILIQISSEEPEILTDTHLITRLAGLVDDERRVVRWRSADILGRVASDLPETVLESLGEQITLTLDEVVTEYHQTDPSDRALDSYDIDITATEYPGLAGIVGLLPHCADSVAQSLSLPVYMTLVPHESDLVQYRAAKVLNGIAVNDGEELAPYRKDLRQALRGGISDTQVQRLLFEALRETGSGVSIGNVADPSHPINEF</sequence>
<feature type="compositionally biased region" description="Basic and acidic residues" evidence="1">
    <location>
        <begin position="1566"/>
        <end position="1581"/>
    </location>
</feature>
<dbReference type="Proteomes" id="UP000215731">
    <property type="component" value="Unassembled WGS sequence"/>
</dbReference>
<dbReference type="InterPro" id="IPR011989">
    <property type="entry name" value="ARM-like"/>
</dbReference>
<feature type="compositionally biased region" description="Polar residues" evidence="1">
    <location>
        <begin position="1543"/>
        <end position="1565"/>
    </location>
</feature>
<dbReference type="SUPFAM" id="SSF48371">
    <property type="entry name" value="ARM repeat"/>
    <property type="match status" value="6"/>
</dbReference>
<protein>
    <submittedName>
        <fullName evidence="2">Uncharacterized protein</fullName>
    </submittedName>
</protein>
<organism evidence="2 3">
    <name type="scientific">Halorubrum ezzemoulense</name>
    <name type="common">Halorubrum chaoviator</name>
    <dbReference type="NCBI Taxonomy" id="337243"/>
    <lineage>
        <taxon>Archaea</taxon>
        <taxon>Methanobacteriati</taxon>
        <taxon>Methanobacteriota</taxon>
        <taxon>Stenosarchaea group</taxon>
        <taxon>Halobacteria</taxon>
        <taxon>Halobacteriales</taxon>
        <taxon>Haloferacaceae</taxon>
        <taxon>Halorubrum</taxon>
    </lineage>
</organism>
<dbReference type="EMBL" id="NHOZ01000079">
    <property type="protein sequence ID" value="OYR63031.1"/>
    <property type="molecule type" value="Genomic_DNA"/>
</dbReference>
<dbReference type="PANTHER" id="PTHR46043:SF13">
    <property type="entry name" value="ARM REPEAT SUPERFAMILY PROTEIN"/>
    <property type="match status" value="1"/>
</dbReference>
<evidence type="ECO:0000256" key="1">
    <source>
        <dbReference type="SAM" id="MobiDB-lite"/>
    </source>
</evidence>
<feature type="compositionally biased region" description="Acidic residues" evidence="1">
    <location>
        <begin position="1530"/>
        <end position="1542"/>
    </location>
</feature>
<comment type="caution">
    <text evidence="2">The sequence shown here is derived from an EMBL/GenBank/DDBJ whole genome shotgun (WGS) entry which is preliminary data.</text>
</comment>
<dbReference type="Gene3D" id="1.25.10.10">
    <property type="entry name" value="Leucine-rich Repeat Variant"/>
    <property type="match status" value="8"/>
</dbReference>
<dbReference type="InterPro" id="IPR016024">
    <property type="entry name" value="ARM-type_fold"/>
</dbReference>